<evidence type="ECO:0000256" key="9">
    <source>
        <dbReference type="ARBA" id="ARBA00049893"/>
    </source>
</evidence>
<evidence type="ECO:0000256" key="5">
    <source>
        <dbReference type="ARBA" id="ARBA00022801"/>
    </source>
</evidence>
<organism evidence="11 12">
    <name type="scientific">Paraglaciecola arctica BSs20135</name>
    <dbReference type="NCBI Taxonomy" id="493475"/>
    <lineage>
        <taxon>Bacteria</taxon>
        <taxon>Pseudomonadati</taxon>
        <taxon>Pseudomonadota</taxon>
        <taxon>Gammaproteobacteria</taxon>
        <taxon>Alteromonadales</taxon>
        <taxon>Alteromonadaceae</taxon>
        <taxon>Paraglaciecola</taxon>
    </lineage>
</organism>
<dbReference type="InterPro" id="IPR038371">
    <property type="entry name" value="Cu_polyphenol_OxRdtase_sf"/>
</dbReference>
<evidence type="ECO:0000256" key="1">
    <source>
        <dbReference type="ARBA" id="ARBA00000553"/>
    </source>
</evidence>
<dbReference type="eggNOG" id="COG1496">
    <property type="taxonomic scope" value="Bacteria"/>
</dbReference>
<dbReference type="NCBIfam" id="TIGR00726">
    <property type="entry name" value="peptidoglycan editing factor PgeF"/>
    <property type="match status" value="1"/>
</dbReference>
<comment type="similarity">
    <text evidence="2 10">Belongs to the purine nucleoside phosphorylase YfiH/LACC1 family.</text>
</comment>
<dbReference type="InterPro" id="IPR011324">
    <property type="entry name" value="Cytotoxic_necrot_fac-like_cat"/>
</dbReference>
<protein>
    <recommendedName>
        <fullName evidence="10">Purine nucleoside phosphorylase</fullName>
    </recommendedName>
</protein>
<dbReference type="InterPro" id="IPR003730">
    <property type="entry name" value="Cu_polyphenol_OxRdtase"/>
</dbReference>
<dbReference type="Pfam" id="PF02578">
    <property type="entry name" value="Cu-oxidase_4"/>
    <property type="match status" value="1"/>
</dbReference>
<comment type="caution">
    <text evidence="11">The sequence shown here is derived from an EMBL/GenBank/DDBJ whole genome shotgun (WGS) entry which is preliminary data.</text>
</comment>
<name>K6YL10_9ALTE</name>
<dbReference type="SUPFAM" id="SSF64438">
    <property type="entry name" value="CNF1/YfiH-like putative cysteine hydrolases"/>
    <property type="match status" value="1"/>
</dbReference>
<dbReference type="PANTHER" id="PTHR30616">
    <property type="entry name" value="UNCHARACTERIZED PROTEIN YFIH"/>
    <property type="match status" value="1"/>
</dbReference>
<evidence type="ECO:0000256" key="2">
    <source>
        <dbReference type="ARBA" id="ARBA00007353"/>
    </source>
</evidence>
<gene>
    <name evidence="11" type="ORF">GARC_1865</name>
</gene>
<evidence type="ECO:0000256" key="10">
    <source>
        <dbReference type="RuleBase" id="RU361274"/>
    </source>
</evidence>
<keyword evidence="4" id="KW-0479">Metal-binding</keyword>
<dbReference type="EMBL" id="BAEO01000025">
    <property type="protein sequence ID" value="GAC18832.1"/>
    <property type="molecule type" value="Genomic_DNA"/>
</dbReference>
<dbReference type="PANTHER" id="PTHR30616:SF2">
    <property type="entry name" value="PURINE NUCLEOSIDE PHOSPHORYLASE LACC1"/>
    <property type="match status" value="1"/>
</dbReference>
<keyword evidence="3" id="KW-0808">Transferase</keyword>
<dbReference type="CDD" id="cd16833">
    <property type="entry name" value="YfiH"/>
    <property type="match status" value="1"/>
</dbReference>
<dbReference type="RefSeq" id="WP_007619043.1">
    <property type="nucleotide sequence ID" value="NZ_BAEO01000025.1"/>
</dbReference>
<evidence type="ECO:0000256" key="7">
    <source>
        <dbReference type="ARBA" id="ARBA00047989"/>
    </source>
</evidence>
<evidence type="ECO:0000256" key="4">
    <source>
        <dbReference type="ARBA" id="ARBA00022723"/>
    </source>
</evidence>
<dbReference type="Gene3D" id="3.60.140.10">
    <property type="entry name" value="CNF1/YfiH-like putative cysteine hydrolases"/>
    <property type="match status" value="1"/>
</dbReference>
<keyword evidence="12" id="KW-1185">Reference proteome</keyword>
<comment type="catalytic activity">
    <reaction evidence="7">
        <text>adenosine + H2O + H(+) = inosine + NH4(+)</text>
        <dbReference type="Rhea" id="RHEA:24408"/>
        <dbReference type="ChEBI" id="CHEBI:15377"/>
        <dbReference type="ChEBI" id="CHEBI:15378"/>
        <dbReference type="ChEBI" id="CHEBI:16335"/>
        <dbReference type="ChEBI" id="CHEBI:17596"/>
        <dbReference type="ChEBI" id="CHEBI:28938"/>
        <dbReference type="EC" id="3.5.4.4"/>
    </reaction>
    <physiologicalReaction direction="left-to-right" evidence="7">
        <dbReference type="Rhea" id="RHEA:24409"/>
    </physiologicalReaction>
</comment>
<comment type="catalytic activity">
    <reaction evidence="9">
        <text>S-methyl-5'-thioadenosine + phosphate = 5-(methylsulfanyl)-alpha-D-ribose 1-phosphate + adenine</text>
        <dbReference type="Rhea" id="RHEA:11852"/>
        <dbReference type="ChEBI" id="CHEBI:16708"/>
        <dbReference type="ChEBI" id="CHEBI:17509"/>
        <dbReference type="ChEBI" id="CHEBI:43474"/>
        <dbReference type="ChEBI" id="CHEBI:58533"/>
        <dbReference type="EC" id="2.4.2.28"/>
    </reaction>
    <physiologicalReaction direction="left-to-right" evidence="9">
        <dbReference type="Rhea" id="RHEA:11853"/>
    </physiologicalReaction>
</comment>
<evidence type="ECO:0000256" key="6">
    <source>
        <dbReference type="ARBA" id="ARBA00022833"/>
    </source>
</evidence>
<evidence type="ECO:0000256" key="3">
    <source>
        <dbReference type="ARBA" id="ARBA00022679"/>
    </source>
</evidence>
<dbReference type="OrthoDB" id="4279at2"/>
<dbReference type="GO" id="GO:0017061">
    <property type="term" value="F:S-methyl-5-thioadenosine phosphorylase activity"/>
    <property type="evidence" value="ECO:0007669"/>
    <property type="project" value="UniProtKB-EC"/>
</dbReference>
<accession>K6YL10</accession>
<comment type="catalytic activity">
    <reaction evidence="1">
        <text>inosine + phosphate = alpha-D-ribose 1-phosphate + hypoxanthine</text>
        <dbReference type="Rhea" id="RHEA:27646"/>
        <dbReference type="ChEBI" id="CHEBI:17368"/>
        <dbReference type="ChEBI" id="CHEBI:17596"/>
        <dbReference type="ChEBI" id="CHEBI:43474"/>
        <dbReference type="ChEBI" id="CHEBI:57720"/>
        <dbReference type="EC" id="2.4.2.1"/>
    </reaction>
    <physiologicalReaction direction="left-to-right" evidence="1">
        <dbReference type="Rhea" id="RHEA:27647"/>
    </physiologicalReaction>
</comment>
<dbReference type="Proteomes" id="UP000006327">
    <property type="component" value="Unassembled WGS sequence"/>
</dbReference>
<dbReference type="GO" id="GO:0005507">
    <property type="term" value="F:copper ion binding"/>
    <property type="evidence" value="ECO:0007669"/>
    <property type="project" value="TreeGrafter"/>
</dbReference>
<dbReference type="AlphaFoldDB" id="K6YL10"/>
<sequence>MLQQNYIQAAWPAPKNVKAFTSCRSGGFSQPPYESFNLAQHVGDDQDLVNKNRQLLPNYQNFTWLNQTHSNICVDLGQSGKVTDGALQGDACFSSIKNQVCAVMTADCLPILFCDQQGTCVAAVHAGWRGLANGVIENTVSNMPVNSKSLMAWMGPAISQRHFEVGKEIKETFIDYPQAFSRNNKMPENKYFADLYAIAKQKMMTLGISQVFGGDYCTYQQSELFFSHRRATHQSSSEANHIATTGRIVSAIYLV</sequence>
<proteinExistence type="inferred from homology"/>
<evidence type="ECO:0000313" key="11">
    <source>
        <dbReference type="EMBL" id="GAC18832.1"/>
    </source>
</evidence>
<reference evidence="11 12" key="1">
    <citation type="journal article" date="2017" name="Antonie Van Leeuwenhoek">
        <title>Rhizobium rhizosphaerae sp. nov., a novel species isolated from rice rhizosphere.</title>
        <authorList>
            <person name="Zhao J.J."/>
            <person name="Zhang J."/>
            <person name="Zhang R.J."/>
            <person name="Zhang C.W."/>
            <person name="Yin H.Q."/>
            <person name="Zhang X.X."/>
        </authorList>
    </citation>
    <scope>NUCLEOTIDE SEQUENCE [LARGE SCALE GENOMIC DNA]</scope>
    <source>
        <strain evidence="11 12">BSs20135</strain>
    </source>
</reference>
<dbReference type="STRING" id="493475.GARC_1865"/>
<dbReference type="GO" id="GO:0016787">
    <property type="term" value="F:hydrolase activity"/>
    <property type="evidence" value="ECO:0007669"/>
    <property type="project" value="UniProtKB-KW"/>
</dbReference>
<evidence type="ECO:0000256" key="8">
    <source>
        <dbReference type="ARBA" id="ARBA00048968"/>
    </source>
</evidence>
<keyword evidence="5" id="KW-0378">Hydrolase</keyword>
<evidence type="ECO:0000313" key="12">
    <source>
        <dbReference type="Proteomes" id="UP000006327"/>
    </source>
</evidence>
<keyword evidence="6" id="KW-0862">Zinc</keyword>
<comment type="catalytic activity">
    <reaction evidence="8">
        <text>adenosine + phosphate = alpha-D-ribose 1-phosphate + adenine</text>
        <dbReference type="Rhea" id="RHEA:27642"/>
        <dbReference type="ChEBI" id="CHEBI:16335"/>
        <dbReference type="ChEBI" id="CHEBI:16708"/>
        <dbReference type="ChEBI" id="CHEBI:43474"/>
        <dbReference type="ChEBI" id="CHEBI:57720"/>
        <dbReference type="EC" id="2.4.2.1"/>
    </reaction>
    <physiologicalReaction direction="left-to-right" evidence="8">
        <dbReference type="Rhea" id="RHEA:27643"/>
    </physiologicalReaction>
</comment>